<dbReference type="CDD" id="cd15831">
    <property type="entry name" value="BTAD"/>
    <property type="match status" value="1"/>
</dbReference>
<gene>
    <name evidence="8" type="ORF">NQU54_46915</name>
</gene>
<dbReference type="GO" id="GO:0003677">
    <property type="term" value="F:DNA binding"/>
    <property type="evidence" value="ECO:0007669"/>
    <property type="project" value="UniProtKB-UniRule"/>
</dbReference>
<dbReference type="SMART" id="SM00862">
    <property type="entry name" value="Trans_reg_C"/>
    <property type="match status" value="1"/>
</dbReference>
<evidence type="ECO:0000256" key="1">
    <source>
        <dbReference type="ARBA" id="ARBA00005820"/>
    </source>
</evidence>
<evidence type="ECO:0000256" key="3">
    <source>
        <dbReference type="ARBA" id="ARBA00023015"/>
    </source>
</evidence>
<dbReference type="PANTHER" id="PTHR35807:SF1">
    <property type="entry name" value="TRANSCRIPTIONAL REGULATOR REDD"/>
    <property type="match status" value="1"/>
</dbReference>
<reference evidence="8" key="1">
    <citation type="submission" date="2022-06" db="EMBL/GenBank/DDBJ databases">
        <title>WGS of actinobacteria.</title>
        <authorList>
            <person name="Thawai C."/>
        </authorList>
    </citation>
    <scope>NUCLEOTIDE SEQUENCE</scope>
    <source>
        <strain evidence="8">DSM 42010</strain>
    </source>
</reference>
<keyword evidence="5" id="KW-0804">Transcription</keyword>
<dbReference type="InterPro" id="IPR001867">
    <property type="entry name" value="OmpR/PhoB-type_DNA-bd"/>
</dbReference>
<dbReference type="Pfam" id="PF03704">
    <property type="entry name" value="BTAD"/>
    <property type="match status" value="1"/>
</dbReference>
<dbReference type="InterPro" id="IPR051677">
    <property type="entry name" value="AfsR-DnrI-RedD_regulator"/>
</dbReference>
<dbReference type="InterPro" id="IPR036388">
    <property type="entry name" value="WH-like_DNA-bd_sf"/>
</dbReference>
<dbReference type="PROSITE" id="PS51755">
    <property type="entry name" value="OMPR_PHOB"/>
    <property type="match status" value="1"/>
</dbReference>
<dbReference type="InterPro" id="IPR011990">
    <property type="entry name" value="TPR-like_helical_dom_sf"/>
</dbReference>
<proteinExistence type="inferred from homology"/>
<feature type="domain" description="OmpR/PhoB-type" evidence="7">
    <location>
        <begin position="1"/>
        <end position="94"/>
    </location>
</feature>
<evidence type="ECO:0000256" key="4">
    <source>
        <dbReference type="ARBA" id="ARBA00023125"/>
    </source>
</evidence>
<dbReference type="InterPro" id="IPR016032">
    <property type="entry name" value="Sig_transdc_resp-reg_C-effctor"/>
</dbReference>
<keyword evidence="3" id="KW-0805">Transcription regulation</keyword>
<dbReference type="Gene3D" id="1.25.40.10">
    <property type="entry name" value="Tetratricopeptide repeat domain"/>
    <property type="match status" value="1"/>
</dbReference>
<organism evidence="8 9">
    <name type="scientific">Streptomyces malaysiensis subsp. samsunensis</name>
    <dbReference type="NCBI Taxonomy" id="459658"/>
    <lineage>
        <taxon>Bacteria</taxon>
        <taxon>Bacillati</taxon>
        <taxon>Actinomycetota</taxon>
        <taxon>Actinomycetes</taxon>
        <taxon>Kitasatosporales</taxon>
        <taxon>Streptomycetaceae</taxon>
        <taxon>Streptomyces</taxon>
        <taxon>Streptomyces violaceusniger group</taxon>
    </lineage>
</organism>
<evidence type="ECO:0000313" key="8">
    <source>
        <dbReference type="EMBL" id="MCQ8836334.1"/>
    </source>
</evidence>
<dbReference type="SUPFAM" id="SSF46894">
    <property type="entry name" value="C-terminal effector domain of the bipartite response regulators"/>
    <property type="match status" value="1"/>
</dbReference>
<dbReference type="SMART" id="SM01043">
    <property type="entry name" value="BTAD"/>
    <property type="match status" value="1"/>
</dbReference>
<keyword evidence="4 6" id="KW-0238">DNA-binding</keyword>
<dbReference type="Proteomes" id="UP001142400">
    <property type="component" value="Unassembled WGS sequence"/>
</dbReference>
<feature type="DNA-binding region" description="OmpR/PhoB-type" evidence="6">
    <location>
        <begin position="1"/>
        <end position="94"/>
    </location>
</feature>
<keyword evidence="2" id="KW-0902">Two-component regulatory system</keyword>
<dbReference type="SUPFAM" id="SSF48452">
    <property type="entry name" value="TPR-like"/>
    <property type="match status" value="1"/>
</dbReference>
<evidence type="ECO:0000259" key="7">
    <source>
        <dbReference type="PROSITE" id="PS51755"/>
    </source>
</evidence>
<dbReference type="GO" id="GO:0006355">
    <property type="term" value="P:regulation of DNA-templated transcription"/>
    <property type="evidence" value="ECO:0007669"/>
    <property type="project" value="InterPro"/>
</dbReference>
<dbReference type="PANTHER" id="PTHR35807">
    <property type="entry name" value="TRANSCRIPTIONAL REGULATOR REDD-RELATED"/>
    <property type="match status" value="1"/>
</dbReference>
<sequence length="256" mass="28808">MRYEILGPLRVIDGKNANTIKAQKVEFLLVALVIRSDQVVSTDQLIREIWGEEPPRSATASLYVYISQIRKLLRRTGTGVSPVFTRPPGYMLTLGHDALDLDDFTRLLKEGRDHLRSRRYEAAVRAFGDALALCLGPLLADIARGPILQGFRTWLYEAQLECKEGLMEAHLALGRHRELVSDLYLLSTEHPMREAFHRQLMLALHRSGCRGDALLVYRRVRQTLRDELGVEPGPALKDIQRVILTDDGSVGTGSAR</sequence>
<dbReference type="GO" id="GO:0000160">
    <property type="term" value="P:phosphorelay signal transduction system"/>
    <property type="evidence" value="ECO:0007669"/>
    <property type="project" value="UniProtKB-KW"/>
</dbReference>
<dbReference type="Pfam" id="PF00486">
    <property type="entry name" value="Trans_reg_C"/>
    <property type="match status" value="1"/>
</dbReference>
<comment type="caution">
    <text evidence="8">The sequence shown here is derived from an EMBL/GenBank/DDBJ whole genome shotgun (WGS) entry which is preliminary data.</text>
</comment>
<name>A0A9X2M728_STRMQ</name>
<dbReference type="AlphaFoldDB" id="A0A9X2M728"/>
<dbReference type="RefSeq" id="WP_257636385.1">
    <property type="nucleotide sequence ID" value="NZ_JANIIC010000125.1"/>
</dbReference>
<dbReference type="EMBL" id="JANIIC010000125">
    <property type="protein sequence ID" value="MCQ8836334.1"/>
    <property type="molecule type" value="Genomic_DNA"/>
</dbReference>
<dbReference type="Gene3D" id="1.10.10.10">
    <property type="entry name" value="Winged helix-like DNA-binding domain superfamily/Winged helix DNA-binding domain"/>
    <property type="match status" value="1"/>
</dbReference>
<protein>
    <submittedName>
        <fullName evidence="8">AfsR/SARP family transcriptional regulator</fullName>
    </submittedName>
</protein>
<accession>A0A9X2M728</accession>
<keyword evidence="9" id="KW-1185">Reference proteome</keyword>
<dbReference type="InterPro" id="IPR005158">
    <property type="entry name" value="BTAD"/>
</dbReference>
<evidence type="ECO:0000256" key="2">
    <source>
        <dbReference type="ARBA" id="ARBA00023012"/>
    </source>
</evidence>
<evidence type="ECO:0000256" key="6">
    <source>
        <dbReference type="PROSITE-ProRule" id="PRU01091"/>
    </source>
</evidence>
<evidence type="ECO:0000256" key="5">
    <source>
        <dbReference type="ARBA" id="ARBA00023163"/>
    </source>
</evidence>
<comment type="similarity">
    <text evidence="1">Belongs to the AfsR/DnrI/RedD regulatory family.</text>
</comment>
<evidence type="ECO:0000313" key="9">
    <source>
        <dbReference type="Proteomes" id="UP001142400"/>
    </source>
</evidence>